<name>A0AAD8KMW6_TARER</name>
<keyword evidence="1" id="KW-0812">Transmembrane</keyword>
<evidence type="ECO:0000256" key="1">
    <source>
        <dbReference type="SAM" id="Phobius"/>
    </source>
</evidence>
<proteinExistence type="predicted"/>
<keyword evidence="1" id="KW-1133">Transmembrane helix</keyword>
<sequence length="74" mass="8764">MGDNCWDCILLSFWYLYQFYMFLVYVADKLDKKTLFASKQISPSFDKLKLNLFYLKGISSFACFQTSTVNKYLV</sequence>
<gene>
    <name evidence="2" type="ORF">QVD17_21079</name>
</gene>
<organism evidence="2 3">
    <name type="scientific">Tagetes erecta</name>
    <name type="common">African marigold</name>
    <dbReference type="NCBI Taxonomy" id="13708"/>
    <lineage>
        <taxon>Eukaryota</taxon>
        <taxon>Viridiplantae</taxon>
        <taxon>Streptophyta</taxon>
        <taxon>Embryophyta</taxon>
        <taxon>Tracheophyta</taxon>
        <taxon>Spermatophyta</taxon>
        <taxon>Magnoliopsida</taxon>
        <taxon>eudicotyledons</taxon>
        <taxon>Gunneridae</taxon>
        <taxon>Pentapetalae</taxon>
        <taxon>asterids</taxon>
        <taxon>campanulids</taxon>
        <taxon>Asterales</taxon>
        <taxon>Asteraceae</taxon>
        <taxon>Asteroideae</taxon>
        <taxon>Heliantheae alliance</taxon>
        <taxon>Tageteae</taxon>
        <taxon>Tagetes</taxon>
    </lineage>
</organism>
<dbReference type="AlphaFoldDB" id="A0AAD8KMW6"/>
<keyword evidence="3" id="KW-1185">Reference proteome</keyword>
<feature type="transmembrane region" description="Helical" evidence="1">
    <location>
        <begin position="12"/>
        <end position="30"/>
    </location>
</feature>
<dbReference type="Proteomes" id="UP001229421">
    <property type="component" value="Unassembled WGS sequence"/>
</dbReference>
<dbReference type="EMBL" id="JAUHHV010000005">
    <property type="protein sequence ID" value="KAK1425724.1"/>
    <property type="molecule type" value="Genomic_DNA"/>
</dbReference>
<keyword evidence="1" id="KW-0472">Membrane</keyword>
<reference evidence="2" key="1">
    <citation type="journal article" date="2023" name="bioRxiv">
        <title>Improved chromosome-level genome assembly for marigold (Tagetes erecta).</title>
        <authorList>
            <person name="Jiang F."/>
            <person name="Yuan L."/>
            <person name="Wang S."/>
            <person name="Wang H."/>
            <person name="Xu D."/>
            <person name="Wang A."/>
            <person name="Fan W."/>
        </authorList>
    </citation>
    <scope>NUCLEOTIDE SEQUENCE</scope>
    <source>
        <strain evidence="2">WSJ</strain>
        <tissue evidence="2">Leaf</tissue>
    </source>
</reference>
<evidence type="ECO:0000313" key="3">
    <source>
        <dbReference type="Proteomes" id="UP001229421"/>
    </source>
</evidence>
<accession>A0AAD8KMW6</accession>
<evidence type="ECO:0000313" key="2">
    <source>
        <dbReference type="EMBL" id="KAK1425724.1"/>
    </source>
</evidence>
<comment type="caution">
    <text evidence="2">The sequence shown here is derived from an EMBL/GenBank/DDBJ whole genome shotgun (WGS) entry which is preliminary data.</text>
</comment>
<protein>
    <submittedName>
        <fullName evidence="2">Uncharacterized protein</fullName>
    </submittedName>
</protein>